<reference evidence="1 2" key="1">
    <citation type="submission" date="2021-05" db="EMBL/GenBank/DDBJ databases">
        <title>Genome Assembly of Synthetic Allotetraploid Brassica napus Reveals Homoeologous Exchanges between Subgenomes.</title>
        <authorList>
            <person name="Davis J.T."/>
        </authorList>
    </citation>
    <scope>NUCLEOTIDE SEQUENCE [LARGE SCALE GENOMIC DNA]</scope>
    <source>
        <strain evidence="2">cv. Da-Ae</strain>
        <tissue evidence="1">Seedling</tissue>
    </source>
</reference>
<sequence length="119" mass="13277">MSGDDSESERPFWEIVVPDLEYDSCSAIEHQQKAMTIIFSGVAPPPTLRVRSVQMTCQLTSNHRCLDVSLRESQSCVLHNLLIPITKGKLGMGTWQGIWLCEHRDAPTARKVVVTLNGI</sequence>
<proteinExistence type="predicted"/>
<dbReference type="PANTHER" id="PTHR30615">
    <property type="entry name" value="UNCHARACTERIZED PROTEIN YJBQ-RELATED"/>
    <property type="match status" value="1"/>
</dbReference>
<dbReference type="InterPro" id="IPR035917">
    <property type="entry name" value="YjbQ-like_sf"/>
</dbReference>
<organism evidence="1 2">
    <name type="scientific">Brassica napus</name>
    <name type="common">Rape</name>
    <dbReference type="NCBI Taxonomy" id="3708"/>
    <lineage>
        <taxon>Eukaryota</taxon>
        <taxon>Viridiplantae</taxon>
        <taxon>Streptophyta</taxon>
        <taxon>Embryophyta</taxon>
        <taxon>Tracheophyta</taxon>
        <taxon>Spermatophyta</taxon>
        <taxon>Magnoliopsida</taxon>
        <taxon>eudicotyledons</taxon>
        <taxon>Gunneridae</taxon>
        <taxon>Pentapetalae</taxon>
        <taxon>rosids</taxon>
        <taxon>malvids</taxon>
        <taxon>Brassicales</taxon>
        <taxon>Brassicaceae</taxon>
        <taxon>Brassiceae</taxon>
        <taxon>Brassica</taxon>
    </lineage>
</organism>
<accession>A0ABQ8CI67</accession>
<dbReference type="PANTHER" id="PTHR30615:SF15">
    <property type="entry name" value="SECONDARY THIAMINE-PHOSPHATE SYNTHASE ENZYME"/>
    <property type="match status" value="1"/>
</dbReference>
<name>A0ABQ8CI67_BRANA</name>
<protein>
    <submittedName>
        <fullName evidence="1">Uncharacterized protein</fullName>
    </submittedName>
</protein>
<keyword evidence="2" id="KW-1185">Reference proteome</keyword>
<dbReference type="Proteomes" id="UP000824890">
    <property type="component" value="Unassembled WGS sequence"/>
</dbReference>
<gene>
    <name evidence="1" type="ORF">HID58_030669</name>
</gene>
<dbReference type="InterPro" id="IPR001602">
    <property type="entry name" value="UPF0047_YjbQ-like"/>
</dbReference>
<comment type="caution">
    <text evidence="1">The sequence shown here is derived from an EMBL/GenBank/DDBJ whole genome shotgun (WGS) entry which is preliminary data.</text>
</comment>
<dbReference type="Pfam" id="PF01894">
    <property type="entry name" value="YjbQ"/>
    <property type="match status" value="1"/>
</dbReference>
<dbReference type="SUPFAM" id="SSF111038">
    <property type="entry name" value="YjbQ-like"/>
    <property type="match status" value="1"/>
</dbReference>
<dbReference type="EMBL" id="JAGKQM010000008">
    <property type="protein sequence ID" value="KAH0916223.1"/>
    <property type="molecule type" value="Genomic_DNA"/>
</dbReference>
<evidence type="ECO:0000313" key="2">
    <source>
        <dbReference type="Proteomes" id="UP000824890"/>
    </source>
</evidence>
<evidence type="ECO:0000313" key="1">
    <source>
        <dbReference type="EMBL" id="KAH0916223.1"/>
    </source>
</evidence>
<dbReference type="Gene3D" id="2.60.120.460">
    <property type="entry name" value="YjbQ-like"/>
    <property type="match status" value="1"/>
</dbReference>